<gene>
    <name evidence="2" type="ORF">AAF712_006959</name>
</gene>
<comment type="caution">
    <text evidence="2">The sequence shown here is derived from an EMBL/GenBank/DDBJ whole genome shotgun (WGS) entry which is preliminary data.</text>
</comment>
<name>A0ABR2ZWA9_9AGAR</name>
<reference evidence="2 3" key="1">
    <citation type="submission" date="2024-05" db="EMBL/GenBank/DDBJ databases">
        <title>A draft genome resource for the thread blight pathogen Marasmius tenuissimus strain MS-2.</title>
        <authorList>
            <person name="Yulfo-Soto G.E."/>
            <person name="Baruah I.K."/>
            <person name="Amoako-Attah I."/>
            <person name="Bukari Y."/>
            <person name="Meinhardt L.W."/>
            <person name="Bailey B.A."/>
            <person name="Cohen S.P."/>
        </authorList>
    </citation>
    <scope>NUCLEOTIDE SEQUENCE [LARGE SCALE GENOMIC DNA]</scope>
    <source>
        <strain evidence="2 3">MS-2</strain>
    </source>
</reference>
<feature type="compositionally biased region" description="Polar residues" evidence="1">
    <location>
        <begin position="43"/>
        <end position="52"/>
    </location>
</feature>
<protein>
    <submittedName>
        <fullName evidence="2">Uncharacterized protein</fullName>
    </submittedName>
</protein>
<evidence type="ECO:0000313" key="2">
    <source>
        <dbReference type="EMBL" id="KAL0065970.1"/>
    </source>
</evidence>
<organism evidence="2 3">
    <name type="scientific">Marasmius tenuissimus</name>
    <dbReference type="NCBI Taxonomy" id="585030"/>
    <lineage>
        <taxon>Eukaryota</taxon>
        <taxon>Fungi</taxon>
        <taxon>Dikarya</taxon>
        <taxon>Basidiomycota</taxon>
        <taxon>Agaricomycotina</taxon>
        <taxon>Agaricomycetes</taxon>
        <taxon>Agaricomycetidae</taxon>
        <taxon>Agaricales</taxon>
        <taxon>Marasmiineae</taxon>
        <taxon>Marasmiaceae</taxon>
        <taxon>Marasmius</taxon>
    </lineage>
</organism>
<sequence length="140" mass="14120">MSATASTSAGTTAPLPQPSTGPAAASASSNSSNVPKETEHGASITSTNTRVLNPQGPVASQGVASRMTSVPMQQMAQPLQPPLVTLQPTQLPLTALQPNQLQAVLQQNLEPQQLKEVLLYILGGTDAIGGGNASGPGTAQ</sequence>
<evidence type="ECO:0000313" key="3">
    <source>
        <dbReference type="Proteomes" id="UP001437256"/>
    </source>
</evidence>
<feature type="compositionally biased region" description="Low complexity" evidence="1">
    <location>
        <begin position="1"/>
        <end position="13"/>
    </location>
</feature>
<keyword evidence="3" id="KW-1185">Reference proteome</keyword>
<feature type="compositionally biased region" description="Low complexity" evidence="1">
    <location>
        <begin position="23"/>
        <end position="33"/>
    </location>
</feature>
<accession>A0ABR2ZWA9</accession>
<dbReference type="EMBL" id="JBBXMP010000040">
    <property type="protein sequence ID" value="KAL0065970.1"/>
    <property type="molecule type" value="Genomic_DNA"/>
</dbReference>
<feature type="region of interest" description="Disordered" evidence="1">
    <location>
        <begin position="1"/>
        <end position="76"/>
    </location>
</feature>
<evidence type="ECO:0000256" key="1">
    <source>
        <dbReference type="SAM" id="MobiDB-lite"/>
    </source>
</evidence>
<proteinExistence type="predicted"/>
<dbReference type="Proteomes" id="UP001437256">
    <property type="component" value="Unassembled WGS sequence"/>
</dbReference>